<feature type="compositionally biased region" description="Basic and acidic residues" evidence="1">
    <location>
        <begin position="85"/>
        <end position="94"/>
    </location>
</feature>
<proteinExistence type="predicted"/>
<dbReference type="AlphaFoldDB" id="A0A3M6U3W5"/>
<organism evidence="2 3">
    <name type="scientific">Pocillopora damicornis</name>
    <name type="common">Cauliflower coral</name>
    <name type="synonym">Millepora damicornis</name>
    <dbReference type="NCBI Taxonomy" id="46731"/>
    <lineage>
        <taxon>Eukaryota</taxon>
        <taxon>Metazoa</taxon>
        <taxon>Cnidaria</taxon>
        <taxon>Anthozoa</taxon>
        <taxon>Hexacorallia</taxon>
        <taxon>Scleractinia</taxon>
        <taxon>Astrocoeniina</taxon>
        <taxon>Pocilloporidae</taxon>
        <taxon>Pocillopora</taxon>
    </lineage>
</organism>
<name>A0A3M6U3W5_POCDA</name>
<comment type="caution">
    <text evidence="2">The sequence shown here is derived from an EMBL/GenBank/DDBJ whole genome shotgun (WGS) entry which is preliminary data.</text>
</comment>
<gene>
    <name evidence="2" type="ORF">pdam_00005470</name>
</gene>
<evidence type="ECO:0000313" key="2">
    <source>
        <dbReference type="EMBL" id="RMX48224.1"/>
    </source>
</evidence>
<accession>A0A3M6U3W5</accession>
<reference evidence="2 3" key="1">
    <citation type="journal article" date="2018" name="Sci. Rep.">
        <title>Comparative analysis of the Pocillopora damicornis genome highlights role of immune system in coral evolution.</title>
        <authorList>
            <person name="Cunning R."/>
            <person name="Bay R.A."/>
            <person name="Gillette P."/>
            <person name="Baker A.C."/>
            <person name="Traylor-Knowles N."/>
        </authorList>
    </citation>
    <scope>NUCLEOTIDE SEQUENCE [LARGE SCALE GENOMIC DNA]</scope>
    <source>
        <strain evidence="2">RSMAS</strain>
        <tissue evidence="2">Whole animal</tissue>
    </source>
</reference>
<feature type="region of interest" description="Disordered" evidence="1">
    <location>
        <begin position="32"/>
        <end position="94"/>
    </location>
</feature>
<feature type="compositionally biased region" description="Acidic residues" evidence="1">
    <location>
        <begin position="64"/>
        <end position="81"/>
    </location>
</feature>
<dbReference type="EMBL" id="RCHS01002303">
    <property type="protein sequence ID" value="RMX48224.1"/>
    <property type="molecule type" value="Genomic_DNA"/>
</dbReference>
<feature type="region of interest" description="Disordered" evidence="1">
    <location>
        <begin position="1"/>
        <end position="20"/>
    </location>
</feature>
<feature type="compositionally biased region" description="Basic residues" evidence="1">
    <location>
        <begin position="50"/>
        <end position="60"/>
    </location>
</feature>
<protein>
    <submittedName>
        <fullName evidence="2">Uncharacterized protein</fullName>
    </submittedName>
</protein>
<evidence type="ECO:0000256" key="1">
    <source>
        <dbReference type="SAM" id="MobiDB-lite"/>
    </source>
</evidence>
<evidence type="ECO:0000313" key="3">
    <source>
        <dbReference type="Proteomes" id="UP000275408"/>
    </source>
</evidence>
<keyword evidence="3" id="KW-1185">Reference proteome</keyword>
<sequence>MASKALRYSAETPSIMDPIDLKNKMNDSILNSEEITDDEAMEDVTPCSSAKKKAVSRKKMFGSQDEEYDKNYSDSEDDDLSDTTSCKDGEENAG</sequence>
<dbReference type="Proteomes" id="UP000275408">
    <property type="component" value="Unassembled WGS sequence"/>
</dbReference>